<keyword evidence="3" id="KW-1185">Reference proteome</keyword>
<evidence type="ECO:0000256" key="1">
    <source>
        <dbReference type="SAM" id="Phobius"/>
    </source>
</evidence>
<protein>
    <submittedName>
        <fullName evidence="2">Uncharacterized protein</fullName>
    </submittedName>
</protein>
<keyword evidence="1" id="KW-0812">Transmembrane</keyword>
<proteinExistence type="predicted"/>
<evidence type="ECO:0000313" key="2">
    <source>
        <dbReference type="EMBL" id="TQV87999.1"/>
    </source>
</evidence>
<evidence type="ECO:0000313" key="3">
    <source>
        <dbReference type="Proteomes" id="UP000315439"/>
    </source>
</evidence>
<dbReference type="Proteomes" id="UP000315439">
    <property type="component" value="Unassembled WGS sequence"/>
</dbReference>
<name>A0A545UEU8_9GAMM</name>
<keyword evidence="1" id="KW-0472">Membrane</keyword>
<feature type="transmembrane region" description="Helical" evidence="1">
    <location>
        <begin position="109"/>
        <end position="128"/>
    </location>
</feature>
<comment type="caution">
    <text evidence="2">The sequence shown here is derived from an EMBL/GenBank/DDBJ whole genome shotgun (WGS) entry which is preliminary data.</text>
</comment>
<organism evidence="2 3">
    <name type="scientific">Aliikangiella coralliicola</name>
    <dbReference type="NCBI Taxonomy" id="2592383"/>
    <lineage>
        <taxon>Bacteria</taxon>
        <taxon>Pseudomonadati</taxon>
        <taxon>Pseudomonadota</taxon>
        <taxon>Gammaproteobacteria</taxon>
        <taxon>Oceanospirillales</taxon>
        <taxon>Pleioneaceae</taxon>
        <taxon>Aliikangiella</taxon>
    </lineage>
</organism>
<gene>
    <name evidence="2" type="ORF">FLL46_09305</name>
</gene>
<dbReference type="AlphaFoldDB" id="A0A545UEU8"/>
<feature type="transmembrane region" description="Helical" evidence="1">
    <location>
        <begin position="36"/>
        <end position="55"/>
    </location>
</feature>
<sequence length="198" mass="22326">MKSLTFIRATLIGLGLSLLGSISFYGLQFFYTDSNALQLTISLVALVYIGTLLAYSKSKAGRLTTILVCLVGNIALLYLFLPINLLIISILLSVWLVRTLYHHQRFIASVLDAGLLFAGYSAAVWTLFATGSWFLSFWLFFLIQALTIFIPQLVNNKRNAFFEHFNSEISDLESSDRDFHTAYRNAQNAIKRLSKSHQ</sequence>
<dbReference type="OrthoDB" id="5568716at2"/>
<reference evidence="2 3" key="1">
    <citation type="submission" date="2019-07" db="EMBL/GenBank/DDBJ databases">
        <title>Draft genome for Aliikangiella sp. M105.</title>
        <authorList>
            <person name="Wang G."/>
        </authorList>
    </citation>
    <scope>NUCLEOTIDE SEQUENCE [LARGE SCALE GENOMIC DNA]</scope>
    <source>
        <strain evidence="2 3">M105</strain>
    </source>
</reference>
<keyword evidence="1" id="KW-1133">Transmembrane helix</keyword>
<accession>A0A545UEU8</accession>
<dbReference type="EMBL" id="VIKS01000005">
    <property type="protein sequence ID" value="TQV87999.1"/>
    <property type="molecule type" value="Genomic_DNA"/>
</dbReference>
<feature type="transmembrane region" description="Helical" evidence="1">
    <location>
        <begin position="75"/>
        <end position="97"/>
    </location>
</feature>
<dbReference type="RefSeq" id="WP_142893240.1">
    <property type="nucleotide sequence ID" value="NZ_ML660163.1"/>
</dbReference>
<feature type="transmembrane region" description="Helical" evidence="1">
    <location>
        <begin position="134"/>
        <end position="154"/>
    </location>
</feature>
<feature type="transmembrane region" description="Helical" evidence="1">
    <location>
        <begin position="6"/>
        <end position="27"/>
    </location>
</feature>